<gene>
    <name evidence="7" type="primary">rplD</name>
    <name evidence="7" type="ORF">COV49_02175</name>
</gene>
<comment type="similarity">
    <text evidence="1">Belongs to the universal ribosomal protein uL4 family.</text>
</comment>
<dbReference type="GO" id="GO:0006412">
    <property type="term" value="P:translation"/>
    <property type="evidence" value="ECO:0007669"/>
    <property type="project" value="InterPro"/>
</dbReference>
<dbReference type="AlphaFoldDB" id="A0A2M6K9G2"/>
<dbReference type="PANTHER" id="PTHR10746">
    <property type="entry name" value="50S RIBOSOMAL PROTEIN L4"/>
    <property type="match status" value="1"/>
</dbReference>
<evidence type="ECO:0000313" key="7">
    <source>
        <dbReference type="EMBL" id="PIR13493.1"/>
    </source>
</evidence>
<dbReference type="InterPro" id="IPR002136">
    <property type="entry name" value="Ribosomal_uL4"/>
</dbReference>
<dbReference type="Proteomes" id="UP000230869">
    <property type="component" value="Unassembled WGS sequence"/>
</dbReference>
<feature type="region of interest" description="Disordered" evidence="6">
    <location>
        <begin position="45"/>
        <end position="70"/>
    </location>
</feature>
<dbReference type="InterPro" id="IPR013005">
    <property type="entry name" value="Ribosomal_uL4-like"/>
</dbReference>
<dbReference type="PANTHER" id="PTHR10746:SF6">
    <property type="entry name" value="LARGE RIBOSOMAL SUBUNIT PROTEIN UL4M"/>
    <property type="match status" value="1"/>
</dbReference>
<evidence type="ECO:0000313" key="8">
    <source>
        <dbReference type="Proteomes" id="UP000230869"/>
    </source>
</evidence>
<dbReference type="EMBL" id="PCWW01000034">
    <property type="protein sequence ID" value="PIR13493.1"/>
    <property type="molecule type" value="Genomic_DNA"/>
</dbReference>
<organism evidence="7 8">
    <name type="scientific">Candidatus Falkowbacteria bacterium CG11_big_fil_rev_8_21_14_0_20_39_10</name>
    <dbReference type="NCBI Taxonomy" id="1974570"/>
    <lineage>
        <taxon>Bacteria</taxon>
        <taxon>Candidatus Falkowiibacteriota</taxon>
    </lineage>
</organism>
<reference evidence="7 8" key="1">
    <citation type="submission" date="2017-09" db="EMBL/GenBank/DDBJ databases">
        <title>Depth-based differentiation of microbial function through sediment-hosted aquifers and enrichment of novel symbionts in the deep terrestrial subsurface.</title>
        <authorList>
            <person name="Probst A.J."/>
            <person name="Ladd B."/>
            <person name="Jarett J.K."/>
            <person name="Geller-Mcgrath D.E."/>
            <person name="Sieber C.M."/>
            <person name="Emerson J.B."/>
            <person name="Anantharaman K."/>
            <person name="Thomas B.C."/>
            <person name="Malmstrom R."/>
            <person name="Stieglmeier M."/>
            <person name="Klingl A."/>
            <person name="Woyke T."/>
            <person name="Ryan C.M."/>
            <person name="Banfield J.F."/>
        </authorList>
    </citation>
    <scope>NUCLEOTIDE SEQUENCE [LARGE SCALE GENOMIC DNA]</scope>
    <source>
        <strain evidence="7">CG11_big_fil_rev_8_21_14_0_20_39_10</strain>
    </source>
</reference>
<feature type="compositionally biased region" description="Basic residues" evidence="6">
    <location>
        <begin position="54"/>
        <end position="70"/>
    </location>
</feature>
<dbReference type="GO" id="GO:0005840">
    <property type="term" value="C:ribosome"/>
    <property type="evidence" value="ECO:0007669"/>
    <property type="project" value="UniProtKB-KW"/>
</dbReference>
<evidence type="ECO:0000256" key="5">
    <source>
        <dbReference type="ARBA" id="ARBA00035462"/>
    </source>
</evidence>
<evidence type="ECO:0000256" key="4">
    <source>
        <dbReference type="ARBA" id="ARBA00035244"/>
    </source>
</evidence>
<evidence type="ECO:0000256" key="3">
    <source>
        <dbReference type="ARBA" id="ARBA00023274"/>
    </source>
</evidence>
<protein>
    <recommendedName>
        <fullName evidence="4">Large ribosomal subunit protein uL4</fullName>
    </recommendedName>
    <alternativeName>
        <fullName evidence="5">50S ribosomal protein L4</fullName>
    </alternativeName>
</protein>
<dbReference type="Pfam" id="PF00573">
    <property type="entry name" value="Ribosomal_L4"/>
    <property type="match status" value="1"/>
</dbReference>
<evidence type="ECO:0000256" key="2">
    <source>
        <dbReference type="ARBA" id="ARBA00022980"/>
    </source>
</evidence>
<dbReference type="GO" id="GO:0003735">
    <property type="term" value="F:structural constituent of ribosome"/>
    <property type="evidence" value="ECO:0007669"/>
    <property type="project" value="InterPro"/>
</dbReference>
<keyword evidence="3" id="KW-0687">Ribonucleoprotein</keyword>
<evidence type="ECO:0000256" key="6">
    <source>
        <dbReference type="SAM" id="MobiDB-lite"/>
    </source>
</evidence>
<dbReference type="SUPFAM" id="SSF52166">
    <property type="entry name" value="Ribosomal protein L4"/>
    <property type="match status" value="1"/>
</dbReference>
<name>A0A2M6K9G2_9BACT</name>
<keyword evidence="2 7" id="KW-0689">Ribosomal protein</keyword>
<comment type="caution">
    <text evidence="7">The sequence shown here is derived from an EMBL/GenBank/DDBJ whole genome shotgun (WGS) entry which is preliminary data.</text>
</comment>
<dbReference type="GO" id="GO:1990904">
    <property type="term" value="C:ribonucleoprotein complex"/>
    <property type="evidence" value="ECO:0007669"/>
    <property type="project" value="UniProtKB-KW"/>
</dbReference>
<proteinExistence type="inferred from homology"/>
<sequence>MVLSDKVASGRLAVLDKLEAEEYKTKVFDKMLKGFEKIGKNLKEKADKKDTKTQKHKNTKTRKQKSNKVKRSVLIVSDKKDEKVKYSGRNLAGAKIINLENINILDLLKFRDLVLTKGAIEKIEKIYKK</sequence>
<accession>A0A2M6K9G2</accession>
<evidence type="ECO:0000256" key="1">
    <source>
        <dbReference type="ARBA" id="ARBA00010528"/>
    </source>
</evidence>
<dbReference type="Gene3D" id="3.40.1370.10">
    <property type="match status" value="1"/>
</dbReference>
<dbReference type="InterPro" id="IPR023574">
    <property type="entry name" value="Ribosomal_uL4_dom_sf"/>
</dbReference>